<dbReference type="AlphaFoldDB" id="A0A519BCY9"/>
<sequence length="188" mass="20911">MILIIDNYDSFTYNIVQYVGELGFEAAVFRNDAIDVSSVKKMNPEKIIISPGPKSPLEAGITVDIIKNFYDKIPILGVCLGHQAIGYAFGAEIVRAKNIMHGKVSSIKHDSSIIYKDIPNPFEATRYHSLIIKKEKLPDIINITATSEDDGEIMGIELKGYKTYGVQFHPESVLTAYGKQIINNFLSI</sequence>
<dbReference type="InterPro" id="IPR029062">
    <property type="entry name" value="Class_I_gatase-like"/>
</dbReference>
<dbReference type="Gene3D" id="3.40.50.880">
    <property type="match status" value="1"/>
</dbReference>
<evidence type="ECO:0000313" key="3">
    <source>
        <dbReference type="EMBL" id="RZD15139.1"/>
    </source>
</evidence>
<dbReference type="PRINTS" id="PR00097">
    <property type="entry name" value="ANTSNTHASEII"/>
</dbReference>
<dbReference type="FunFam" id="3.40.50.880:FF:000003">
    <property type="entry name" value="Anthranilate synthase component II"/>
    <property type="match status" value="1"/>
</dbReference>
<evidence type="ECO:0000259" key="2">
    <source>
        <dbReference type="Pfam" id="PF00117"/>
    </source>
</evidence>
<dbReference type="InterPro" id="IPR006221">
    <property type="entry name" value="TrpG/PapA_dom"/>
</dbReference>
<evidence type="ECO:0000256" key="1">
    <source>
        <dbReference type="ARBA" id="ARBA00022962"/>
    </source>
</evidence>
<dbReference type="Pfam" id="PF00117">
    <property type="entry name" value="GATase"/>
    <property type="match status" value="1"/>
</dbReference>
<dbReference type="SUPFAM" id="SSF52317">
    <property type="entry name" value="Class I glutamine amidotransferase-like"/>
    <property type="match status" value="1"/>
</dbReference>
<gene>
    <name evidence="3" type="ORF">EVJ47_02380</name>
</gene>
<dbReference type="InterPro" id="IPR017926">
    <property type="entry name" value="GATASE"/>
</dbReference>
<evidence type="ECO:0000313" key="4">
    <source>
        <dbReference type="Proteomes" id="UP000320813"/>
    </source>
</evidence>
<reference evidence="3 4" key="1">
    <citation type="submission" date="2019-01" db="EMBL/GenBank/DDBJ databases">
        <title>Insights into ecological role of a new deltaproteobacterial order Candidatus Sinidesulfobacterales (Sva0485) by metagenomics and metatranscriptomics.</title>
        <authorList>
            <person name="Tan S."/>
            <person name="Liu J."/>
            <person name="Fang Y."/>
            <person name="Hedlund B.P."/>
            <person name="Lian Z.H."/>
            <person name="Huang L.Y."/>
            <person name="Li J.T."/>
            <person name="Huang L.N."/>
            <person name="Li W.J."/>
            <person name="Jiang H.C."/>
            <person name="Dong H.L."/>
            <person name="Shu W.S."/>
        </authorList>
    </citation>
    <scope>NUCLEOTIDE SEQUENCE [LARGE SCALE GENOMIC DNA]</scope>
    <source>
        <strain evidence="3">AP3</strain>
    </source>
</reference>
<dbReference type="GO" id="GO:0005829">
    <property type="term" value="C:cytosol"/>
    <property type="evidence" value="ECO:0007669"/>
    <property type="project" value="TreeGrafter"/>
</dbReference>
<comment type="caution">
    <text evidence="3">The sequence shown here is derived from an EMBL/GenBank/DDBJ whole genome shotgun (WGS) entry which is preliminary data.</text>
</comment>
<protein>
    <submittedName>
        <fullName evidence="3">Aminodeoxychorismate/anthranilate synthase component II</fullName>
    </submittedName>
</protein>
<feature type="domain" description="Glutamine amidotransferase" evidence="2">
    <location>
        <begin position="3"/>
        <end position="186"/>
    </location>
</feature>
<dbReference type="Proteomes" id="UP000320813">
    <property type="component" value="Unassembled WGS sequence"/>
</dbReference>
<dbReference type="NCBIfam" id="TIGR00566">
    <property type="entry name" value="trpG_papA"/>
    <property type="match status" value="1"/>
</dbReference>
<dbReference type="PRINTS" id="PR00096">
    <property type="entry name" value="GATASE"/>
</dbReference>
<dbReference type="PROSITE" id="PS51273">
    <property type="entry name" value="GATASE_TYPE_1"/>
    <property type="match status" value="1"/>
</dbReference>
<proteinExistence type="predicted"/>
<name>A0A519BCY9_9DELT</name>
<dbReference type="InterPro" id="IPR050472">
    <property type="entry name" value="Anth_synth/Amidotransfase"/>
</dbReference>
<dbReference type="PRINTS" id="PR00099">
    <property type="entry name" value="CPSGATASE"/>
</dbReference>
<keyword evidence="1" id="KW-0315">Glutamine amidotransferase</keyword>
<dbReference type="GO" id="GO:0000162">
    <property type="term" value="P:L-tryptophan biosynthetic process"/>
    <property type="evidence" value="ECO:0007669"/>
    <property type="project" value="TreeGrafter"/>
</dbReference>
<accession>A0A519BCY9</accession>
<organism evidence="3 4">
    <name type="scientific">Candidatus Acidulodesulfobacterium ferriphilum</name>
    <dbReference type="NCBI Taxonomy" id="2597223"/>
    <lineage>
        <taxon>Bacteria</taxon>
        <taxon>Deltaproteobacteria</taxon>
        <taxon>Candidatus Acidulodesulfobacterales</taxon>
        <taxon>Candidatus Acidulodesulfobacterium</taxon>
    </lineage>
</organism>
<dbReference type="PANTHER" id="PTHR43418">
    <property type="entry name" value="MULTIFUNCTIONAL TRYPTOPHAN BIOSYNTHESIS PROTEIN-RELATED"/>
    <property type="match status" value="1"/>
</dbReference>
<dbReference type="CDD" id="cd01743">
    <property type="entry name" value="GATase1_Anthranilate_Synthase"/>
    <property type="match status" value="1"/>
</dbReference>
<dbReference type="GO" id="GO:0004049">
    <property type="term" value="F:anthranilate synthase activity"/>
    <property type="evidence" value="ECO:0007669"/>
    <property type="project" value="TreeGrafter"/>
</dbReference>
<dbReference type="EMBL" id="SGBD01000001">
    <property type="protein sequence ID" value="RZD15139.1"/>
    <property type="molecule type" value="Genomic_DNA"/>
</dbReference>
<dbReference type="PANTHER" id="PTHR43418:SF4">
    <property type="entry name" value="MULTIFUNCTIONAL TRYPTOPHAN BIOSYNTHESIS PROTEIN"/>
    <property type="match status" value="1"/>
</dbReference>